<dbReference type="Pfam" id="PF10881">
    <property type="entry name" value="DUF2726"/>
    <property type="match status" value="1"/>
</dbReference>
<gene>
    <name evidence="2" type="ORF">ACFFJC_13650</name>
</gene>
<evidence type="ECO:0000313" key="3">
    <source>
        <dbReference type="Proteomes" id="UP001589798"/>
    </source>
</evidence>
<name>A0ABV6CY40_9SPHN</name>
<sequence>MASSSLVGMMVPLLILIGLVALLKGFLARPSGPTLDVRPVPLMTNIERRTMTYIEGALPWARIHAQVSMGAILAPRKGLNRSQSTTVRNRFSSKRVDYVVEDRASGKVVLLIELDDRYHRPDQDARRDRMMAAAGYATLRLPGSEQPTRESVHRHIRHAFEQQPELLPRELRHGSR</sequence>
<comment type="caution">
    <text evidence="2">The sequence shown here is derived from an EMBL/GenBank/DDBJ whole genome shotgun (WGS) entry which is preliminary data.</text>
</comment>
<proteinExistence type="predicted"/>
<dbReference type="RefSeq" id="WP_379488046.1">
    <property type="nucleotide sequence ID" value="NZ_JBHLWK010000016.1"/>
</dbReference>
<feature type="domain" description="DUF2726" evidence="1">
    <location>
        <begin position="41"/>
        <end position="156"/>
    </location>
</feature>
<protein>
    <submittedName>
        <fullName evidence="2">DUF2726 domain-containing protein</fullName>
    </submittedName>
</protein>
<evidence type="ECO:0000313" key="2">
    <source>
        <dbReference type="EMBL" id="MFC0205310.1"/>
    </source>
</evidence>
<dbReference type="Proteomes" id="UP001589798">
    <property type="component" value="Unassembled WGS sequence"/>
</dbReference>
<keyword evidence="3" id="KW-1185">Reference proteome</keyword>
<dbReference type="InterPro" id="IPR024402">
    <property type="entry name" value="DUF2726"/>
</dbReference>
<accession>A0ABV6CY40</accession>
<dbReference type="EMBL" id="JBHLWK010000016">
    <property type="protein sequence ID" value="MFC0205310.1"/>
    <property type="molecule type" value="Genomic_DNA"/>
</dbReference>
<reference evidence="2 3" key="1">
    <citation type="submission" date="2024-09" db="EMBL/GenBank/DDBJ databases">
        <authorList>
            <person name="Sun Q."/>
            <person name="Mori K."/>
        </authorList>
    </citation>
    <scope>NUCLEOTIDE SEQUENCE [LARGE SCALE GENOMIC DNA]</scope>
    <source>
        <strain evidence="2 3">CCM 7706</strain>
    </source>
</reference>
<organism evidence="2 3">
    <name type="scientific">Novosphingobium soli</name>
    <dbReference type="NCBI Taxonomy" id="574956"/>
    <lineage>
        <taxon>Bacteria</taxon>
        <taxon>Pseudomonadati</taxon>
        <taxon>Pseudomonadota</taxon>
        <taxon>Alphaproteobacteria</taxon>
        <taxon>Sphingomonadales</taxon>
        <taxon>Sphingomonadaceae</taxon>
        <taxon>Novosphingobium</taxon>
    </lineage>
</organism>
<evidence type="ECO:0000259" key="1">
    <source>
        <dbReference type="Pfam" id="PF10881"/>
    </source>
</evidence>